<evidence type="ECO:0000313" key="3">
    <source>
        <dbReference type="Proteomes" id="UP000649753"/>
    </source>
</evidence>
<dbReference type="RefSeq" id="WP_192765332.1">
    <property type="nucleotide sequence ID" value="NZ_JADBEB010000001.1"/>
</dbReference>
<dbReference type="EMBL" id="JADBEB010000001">
    <property type="protein sequence ID" value="MBE1485070.1"/>
    <property type="molecule type" value="Genomic_DNA"/>
</dbReference>
<keyword evidence="3" id="KW-1185">Reference proteome</keyword>
<comment type="caution">
    <text evidence="2">The sequence shown here is derived from an EMBL/GenBank/DDBJ whole genome shotgun (WGS) entry which is preliminary data.</text>
</comment>
<feature type="transmembrane region" description="Helical" evidence="1">
    <location>
        <begin position="43"/>
        <end position="65"/>
    </location>
</feature>
<protein>
    <submittedName>
        <fullName evidence="2">Uncharacterized protein</fullName>
    </submittedName>
</protein>
<evidence type="ECO:0000256" key="1">
    <source>
        <dbReference type="SAM" id="Phobius"/>
    </source>
</evidence>
<name>A0A927QUX6_9ACTN</name>
<dbReference type="AlphaFoldDB" id="A0A927QUX6"/>
<evidence type="ECO:0000313" key="2">
    <source>
        <dbReference type="EMBL" id="MBE1485070.1"/>
    </source>
</evidence>
<sequence length="183" mass="19211">MVKALLLGGVVAIAAGGLGFGLGKLPLWIFPADDGSEWGLLPLALAGVAAGLTLLGTVLLTTFIVRAAAWLQGTRLTVRGLRTRTVDLADARSIEMRQLQRREVSPVPASDVVAKAPPVTALLVSDDRAAVRLRFLSGEAMELPPEQLLLLAEAVSTARCPGAGEAVAWLRSAAADVQQRKEE</sequence>
<gene>
    <name evidence="2" type="ORF">H4W31_000708</name>
</gene>
<keyword evidence="1" id="KW-1133">Transmembrane helix</keyword>
<accession>A0A927QUX6</accession>
<organism evidence="2 3">
    <name type="scientific">Plantactinospora soyae</name>
    <dbReference type="NCBI Taxonomy" id="1544732"/>
    <lineage>
        <taxon>Bacteria</taxon>
        <taxon>Bacillati</taxon>
        <taxon>Actinomycetota</taxon>
        <taxon>Actinomycetes</taxon>
        <taxon>Micromonosporales</taxon>
        <taxon>Micromonosporaceae</taxon>
        <taxon>Plantactinospora</taxon>
    </lineage>
</organism>
<dbReference type="Proteomes" id="UP000649753">
    <property type="component" value="Unassembled WGS sequence"/>
</dbReference>
<proteinExistence type="predicted"/>
<keyword evidence="1" id="KW-0472">Membrane</keyword>
<keyword evidence="1" id="KW-0812">Transmembrane</keyword>
<reference evidence="2" key="1">
    <citation type="submission" date="2020-10" db="EMBL/GenBank/DDBJ databases">
        <title>Sequencing the genomes of 1000 actinobacteria strains.</title>
        <authorList>
            <person name="Klenk H.-P."/>
        </authorList>
    </citation>
    <scope>NUCLEOTIDE SEQUENCE</scope>
    <source>
        <strain evidence="2">DSM 46832</strain>
    </source>
</reference>